<sequence>MQCRHQCGGFINTYKMGDKKIRSPSYPMMMEKDDDLTLFYEMSKPEKKHDYLHHNSNMFHAPLGSTKGSSPVFSIASTITGFEIDVDDLLSTENDKNDYEWYSIA</sequence>
<comment type="caution">
    <text evidence="1">The sequence shown here is derived from an EMBL/GenBank/DDBJ whole genome shotgun (WGS) entry which is preliminary data.</text>
</comment>
<dbReference type="EMBL" id="CAMAPE010000005">
    <property type="protein sequence ID" value="CAH9069523.1"/>
    <property type="molecule type" value="Genomic_DNA"/>
</dbReference>
<accession>A0A9P0YNM7</accession>
<reference evidence="1" key="1">
    <citation type="submission" date="2022-07" db="EMBL/GenBank/DDBJ databases">
        <authorList>
            <person name="Macas J."/>
            <person name="Novak P."/>
            <person name="Neumann P."/>
        </authorList>
    </citation>
    <scope>NUCLEOTIDE SEQUENCE</scope>
</reference>
<evidence type="ECO:0000313" key="2">
    <source>
        <dbReference type="Proteomes" id="UP001152484"/>
    </source>
</evidence>
<organism evidence="1 2">
    <name type="scientific">Cuscuta europaea</name>
    <name type="common">European dodder</name>
    <dbReference type="NCBI Taxonomy" id="41803"/>
    <lineage>
        <taxon>Eukaryota</taxon>
        <taxon>Viridiplantae</taxon>
        <taxon>Streptophyta</taxon>
        <taxon>Embryophyta</taxon>
        <taxon>Tracheophyta</taxon>
        <taxon>Spermatophyta</taxon>
        <taxon>Magnoliopsida</taxon>
        <taxon>eudicotyledons</taxon>
        <taxon>Gunneridae</taxon>
        <taxon>Pentapetalae</taxon>
        <taxon>asterids</taxon>
        <taxon>lamiids</taxon>
        <taxon>Solanales</taxon>
        <taxon>Convolvulaceae</taxon>
        <taxon>Cuscuteae</taxon>
        <taxon>Cuscuta</taxon>
        <taxon>Cuscuta subgen. Cuscuta</taxon>
    </lineage>
</organism>
<gene>
    <name evidence="1" type="ORF">CEURO_LOCUS3261</name>
</gene>
<evidence type="ECO:0000313" key="1">
    <source>
        <dbReference type="EMBL" id="CAH9069523.1"/>
    </source>
</evidence>
<dbReference type="PANTHER" id="PTHR31949:SF2">
    <property type="entry name" value="OS05G0480600 PROTEIN"/>
    <property type="match status" value="1"/>
</dbReference>
<dbReference type="AlphaFoldDB" id="A0A9P0YNM7"/>
<dbReference type="PANTHER" id="PTHR31949">
    <property type="entry name" value="GASTRIC MUCIN-LIKE PROTEIN"/>
    <property type="match status" value="1"/>
</dbReference>
<keyword evidence="2" id="KW-1185">Reference proteome</keyword>
<dbReference type="GO" id="GO:0055028">
    <property type="term" value="C:cortical microtubule"/>
    <property type="evidence" value="ECO:0007669"/>
    <property type="project" value="TreeGrafter"/>
</dbReference>
<dbReference type="GO" id="GO:0043622">
    <property type="term" value="P:cortical microtubule organization"/>
    <property type="evidence" value="ECO:0007669"/>
    <property type="project" value="TreeGrafter"/>
</dbReference>
<proteinExistence type="predicted"/>
<name>A0A9P0YNM7_CUSEU</name>
<dbReference type="Proteomes" id="UP001152484">
    <property type="component" value="Unassembled WGS sequence"/>
</dbReference>
<protein>
    <submittedName>
        <fullName evidence="1">Uncharacterized protein</fullName>
    </submittedName>
</protein>